<dbReference type="Proteomes" id="UP000552883">
    <property type="component" value="Unassembled WGS sequence"/>
</dbReference>
<dbReference type="OrthoDB" id="9914477at2"/>
<sequence length="146" mass="15154">MATNDPTTSASADSAGSTPDAAPAAAPARGGAGRALAITGIAVGSVLTLGLTFAGGVALGQALPGGPGDRGPAIAQAGELLRGPHGERSGERVEQRIEQRMDERMNERMDERMDERQEQRDELRAQFEQWLQEQGIEPGAPATPAP</sequence>
<keyword evidence="3" id="KW-1185">Reference proteome</keyword>
<dbReference type="RefSeq" id="WP_153983118.1">
    <property type="nucleotide sequence ID" value="NZ_BAAANZ010000025.1"/>
</dbReference>
<evidence type="ECO:0000313" key="3">
    <source>
        <dbReference type="Proteomes" id="UP000552883"/>
    </source>
</evidence>
<evidence type="ECO:0000313" key="2">
    <source>
        <dbReference type="EMBL" id="MBB5617827.1"/>
    </source>
</evidence>
<feature type="compositionally biased region" description="Low complexity" evidence="1">
    <location>
        <begin position="1"/>
        <end position="29"/>
    </location>
</feature>
<evidence type="ECO:0000256" key="1">
    <source>
        <dbReference type="SAM" id="MobiDB-lite"/>
    </source>
</evidence>
<protein>
    <submittedName>
        <fullName evidence="2">Uncharacterized protein</fullName>
    </submittedName>
</protein>
<feature type="compositionally biased region" description="Basic and acidic residues" evidence="1">
    <location>
        <begin position="82"/>
        <end position="125"/>
    </location>
</feature>
<gene>
    <name evidence="2" type="ORF">BJ959_001323</name>
</gene>
<dbReference type="AlphaFoldDB" id="A0A840XLV7"/>
<dbReference type="EMBL" id="JACHBS010000001">
    <property type="protein sequence ID" value="MBB5617827.1"/>
    <property type="molecule type" value="Genomic_DNA"/>
</dbReference>
<feature type="region of interest" description="Disordered" evidence="1">
    <location>
        <begin position="1"/>
        <end position="32"/>
    </location>
</feature>
<organism evidence="2 3">
    <name type="scientific">Microcella frigidaquae</name>
    <dbReference type="NCBI Taxonomy" id="424758"/>
    <lineage>
        <taxon>Bacteria</taxon>
        <taxon>Bacillati</taxon>
        <taxon>Actinomycetota</taxon>
        <taxon>Actinomycetes</taxon>
        <taxon>Micrococcales</taxon>
        <taxon>Microbacteriaceae</taxon>
        <taxon>Microcella</taxon>
    </lineage>
</organism>
<proteinExistence type="predicted"/>
<feature type="region of interest" description="Disordered" evidence="1">
    <location>
        <begin position="58"/>
        <end position="146"/>
    </location>
</feature>
<reference evidence="2 3" key="1">
    <citation type="submission" date="2020-08" db="EMBL/GenBank/DDBJ databases">
        <title>Sequencing the genomes of 1000 actinobacteria strains.</title>
        <authorList>
            <person name="Klenk H.-P."/>
        </authorList>
    </citation>
    <scope>NUCLEOTIDE SEQUENCE [LARGE SCALE GENOMIC DNA]</scope>
    <source>
        <strain evidence="2 3">DSM 23889</strain>
    </source>
</reference>
<comment type="caution">
    <text evidence="2">The sequence shown here is derived from an EMBL/GenBank/DDBJ whole genome shotgun (WGS) entry which is preliminary data.</text>
</comment>
<accession>A0A840XLV7</accession>
<name>A0A840XLV7_9MICO</name>